<gene>
    <name evidence="6" type="ORF">BDW02DRAFT_579668</name>
</gene>
<reference evidence="6" key="1">
    <citation type="submission" date="2020-01" db="EMBL/GenBank/DDBJ databases">
        <authorList>
            <consortium name="DOE Joint Genome Institute"/>
            <person name="Haridas S."/>
            <person name="Albert R."/>
            <person name="Binder M."/>
            <person name="Bloem J."/>
            <person name="Labutti K."/>
            <person name="Salamov A."/>
            <person name="Andreopoulos B."/>
            <person name="Baker S.E."/>
            <person name="Barry K."/>
            <person name="Bills G."/>
            <person name="Bluhm B.H."/>
            <person name="Cannon C."/>
            <person name="Castanera R."/>
            <person name="Culley D.E."/>
            <person name="Daum C."/>
            <person name="Ezra D."/>
            <person name="Gonzalez J.B."/>
            <person name="Henrissat B."/>
            <person name="Kuo A."/>
            <person name="Liang C."/>
            <person name="Lipzen A."/>
            <person name="Lutzoni F."/>
            <person name="Magnuson J."/>
            <person name="Mondo S."/>
            <person name="Nolan M."/>
            <person name="Ohm R."/>
            <person name="Pangilinan J."/>
            <person name="Park H.-J."/>
            <person name="Ramirez L."/>
            <person name="Alfaro M."/>
            <person name="Sun H."/>
            <person name="Tritt A."/>
            <person name="Yoshinaga Y."/>
            <person name="Zwiers L.-H."/>
            <person name="Turgeon B.G."/>
            <person name="Goodwin S.B."/>
            <person name="Spatafora J.W."/>
            <person name="Crous P.W."/>
            <person name="Grigoriev I.V."/>
        </authorList>
    </citation>
    <scope>NUCLEOTIDE SEQUENCE</scope>
    <source>
        <strain evidence="6">P77</strain>
    </source>
</reference>
<keyword evidence="3" id="KW-1133">Transmembrane helix</keyword>
<dbReference type="Proteomes" id="UP000800040">
    <property type="component" value="Unassembled WGS sequence"/>
</dbReference>
<feature type="compositionally biased region" description="Polar residues" evidence="5">
    <location>
        <begin position="447"/>
        <end position="469"/>
    </location>
</feature>
<sequence>MPGEASSRGSSRGPPSTPDRSKAAVTGSGSSSSSIAPKSEYLRNALQARRAQHTPTPSPLETRPPPPPPPAQHLSEIKTPNTSPDIFAEFALTEEQTTPVSPIRRRRPSDVGPPRSKTNRELTNEIAKLKETLMTSNMRVELLKKDNRALHQDMTSAKDQLEQLEPLENENCELHAENNQLKLKVANMEEEIAHLRDVNDEHRKTNEELTAIASESAAHWSAHEFAIEEAAECIIKMEEEKALLSKELSQLKERVGALESTSPARTLVDGSAKYPLRVYSVDESRPSTSHFDSDYYSQPGSPPPPIKGSGESVVSFTPSERSKKFLDLTEERRRSARDLVKRMSAVSLKALRDLSPSSPPPEVPQIPAAFQQQMPTVVQGDTSRMPQKTPGRYRKGRPADAQSLMDAPPISPVQSKSVTPQAPVSHPDGLRGLYRPDKLSRSRTSNDVHVSSNRVVTPSKTGTFASRQQLAAEALPRVPSRSSSKRANVSRSSEHIACHTPRQRQSESSMRSDVHTPQSTPASASSEWEILPSSSSQRISIVSESDLTTEVDPREDKERWWRSMDRLTLSQVMAQSQQPMLGSQHANEPGLVGDSSPGKLSAIGTPLESLRSGGRKSKTAPSSAVHTPYAEKDFLFNAAETEEDFLWKARTGGPRRLAIKDLIIRCSYLNITYYNQFFLAINLIESATVAPPPSSPLPHHTTPSSSALQNPSHTYLPTYLPTTRATAKNPPSLILTYRTSYAHHPHAHAPALLTPHARQSPSSTHTYITMITSGFTHTPISQLLIFGTVLGALLATITDSRVYFHIQVVPHFWGYGQVWRVGVWQLCFTNSTEVLFAVLTFYQLRVLERLWGSRKFAVSYI</sequence>
<feature type="compositionally biased region" description="Low complexity" evidence="5">
    <location>
        <begin position="523"/>
        <end position="545"/>
    </location>
</feature>
<feature type="compositionally biased region" description="Polar residues" evidence="5">
    <location>
        <begin position="506"/>
        <end position="522"/>
    </location>
</feature>
<feature type="region of interest" description="Disordered" evidence="5">
    <location>
        <begin position="1"/>
        <end position="120"/>
    </location>
</feature>
<feature type="compositionally biased region" description="Low complexity" evidence="5">
    <location>
        <begin position="1"/>
        <end position="14"/>
    </location>
</feature>
<feature type="compositionally biased region" description="Low complexity" evidence="5">
    <location>
        <begin position="480"/>
        <end position="491"/>
    </location>
</feature>
<dbReference type="InterPro" id="IPR035952">
    <property type="entry name" value="Rhomboid-like_sf"/>
</dbReference>
<name>A0A6A5KG71_9PLEO</name>
<evidence type="ECO:0000256" key="5">
    <source>
        <dbReference type="SAM" id="MobiDB-lite"/>
    </source>
</evidence>
<keyword evidence="7" id="KW-1185">Reference proteome</keyword>
<feature type="region of interest" description="Disordered" evidence="5">
    <location>
        <begin position="376"/>
        <end position="556"/>
    </location>
</feature>
<dbReference type="AlphaFoldDB" id="A0A6A5KG71"/>
<feature type="compositionally biased region" description="Polar residues" evidence="5">
    <location>
        <begin position="577"/>
        <end position="586"/>
    </location>
</feature>
<keyword evidence="4" id="KW-0472">Membrane</keyword>
<feature type="region of interest" description="Disordered" evidence="5">
    <location>
        <begin position="577"/>
        <end position="624"/>
    </location>
</feature>
<feature type="compositionally biased region" description="Polar residues" evidence="5">
    <location>
        <begin position="412"/>
        <end position="422"/>
    </location>
</feature>
<feature type="compositionally biased region" description="Low complexity" evidence="5">
    <location>
        <begin position="697"/>
        <end position="707"/>
    </location>
</feature>
<feature type="region of interest" description="Disordered" evidence="5">
    <location>
        <begin position="283"/>
        <end position="321"/>
    </location>
</feature>
<evidence type="ECO:0000256" key="1">
    <source>
        <dbReference type="ARBA" id="ARBA00004141"/>
    </source>
</evidence>
<organism evidence="6 7">
    <name type="scientific">Decorospora gaudefroyi</name>
    <dbReference type="NCBI Taxonomy" id="184978"/>
    <lineage>
        <taxon>Eukaryota</taxon>
        <taxon>Fungi</taxon>
        <taxon>Dikarya</taxon>
        <taxon>Ascomycota</taxon>
        <taxon>Pezizomycotina</taxon>
        <taxon>Dothideomycetes</taxon>
        <taxon>Pleosporomycetidae</taxon>
        <taxon>Pleosporales</taxon>
        <taxon>Pleosporineae</taxon>
        <taxon>Pleosporaceae</taxon>
        <taxon>Decorospora</taxon>
    </lineage>
</organism>
<accession>A0A6A5KG71</accession>
<proteinExistence type="predicted"/>
<comment type="subcellular location">
    <subcellularLocation>
        <location evidence="1">Membrane</location>
        <topology evidence="1">Multi-pass membrane protein</topology>
    </subcellularLocation>
</comment>
<keyword evidence="2" id="KW-0812">Transmembrane</keyword>
<evidence type="ECO:0000256" key="4">
    <source>
        <dbReference type="ARBA" id="ARBA00023136"/>
    </source>
</evidence>
<evidence type="ECO:0000313" key="6">
    <source>
        <dbReference type="EMBL" id="KAF1834362.1"/>
    </source>
</evidence>
<protein>
    <submittedName>
        <fullName evidence="6">Uncharacterized protein</fullName>
    </submittedName>
</protein>
<feature type="compositionally biased region" description="Pro residues" evidence="5">
    <location>
        <begin position="56"/>
        <end position="71"/>
    </location>
</feature>
<dbReference type="EMBL" id="ML975303">
    <property type="protein sequence ID" value="KAF1834362.1"/>
    <property type="molecule type" value="Genomic_DNA"/>
</dbReference>
<dbReference type="SUPFAM" id="SSF144091">
    <property type="entry name" value="Rhomboid-like"/>
    <property type="match status" value="1"/>
</dbReference>
<dbReference type="GO" id="GO:0016020">
    <property type="term" value="C:membrane"/>
    <property type="evidence" value="ECO:0007669"/>
    <property type="project" value="UniProtKB-SubCell"/>
</dbReference>
<feature type="region of interest" description="Disordered" evidence="5">
    <location>
        <begin position="691"/>
        <end position="711"/>
    </location>
</feature>
<evidence type="ECO:0000256" key="3">
    <source>
        <dbReference type="ARBA" id="ARBA00022989"/>
    </source>
</evidence>
<feature type="compositionally biased region" description="Polar residues" evidence="5">
    <location>
        <begin position="376"/>
        <end position="386"/>
    </location>
</feature>
<evidence type="ECO:0000313" key="7">
    <source>
        <dbReference type="Proteomes" id="UP000800040"/>
    </source>
</evidence>
<feature type="compositionally biased region" description="Basic and acidic residues" evidence="5">
    <location>
        <begin position="434"/>
        <end position="446"/>
    </location>
</feature>
<evidence type="ECO:0000256" key="2">
    <source>
        <dbReference type="ARBA" id="ARBA00022692"/>
    </source>
</evidence>
<dbReference type="OrthoDB" id="10251744at2759"/>